<dbReference type="InterPro" id="IPR016193">
    <property type="entry name" value="Cytidine_deaminase-like"/>
</dbReference>
<feature type="compositionally biased region" description="Pro residues" evidence="4">
    <location>
        <begin position="1"/>
        <end position="11"/>
    </location>
</feature>
<comment type="caution">
    <text evidence="3">Lacks conserved residue(s) required for the propagation of feature annotation.</text>
</comment>
<dbReference type="InterPro" id="IPR003786">
    <property type="entry name" value="FdhD"/>
</dbReference>
<accession>A0A964DXH2</accession>
<sequence length="291" mass="31017">MSADYPIPPPRASAESPEAHDLTHDFPAPFGDVQASTWREGSFAPRPRALPEETPVAITYNRLSHAVMMATPSDLRDFALGFTLNERIVEDPSEIEEIEIVPAPRGAVELRLWIAPARMDALDHRRRNLTGAMGCGLCGLDSLEEAMRPLPQVGSTLTLSAADIMAAVASLYPAQTLAQTTRAVHAAGFWRKGAGLVAIREDVGRHNALDKLTGGLRQLGETPADGVLVMTSRISIELIQKAAVMGVSVLAAVSAPTLLAIREAEAIGLTLIGIARDDGFEVFTGGDRILG</sequence>
<comment type="similarity">
    <text evidence="3">Belongs to the FdhD family.</text>
</comment>
<gene>
    <name evidence="3 5" type="primary">fdhD</name>
    <name evidence="5" type="ORF">ASILVAE211_03320</name>
</gene>
<comment type="subcellular location">
    <subcellularLocation>
        <location evidence="3">Cytoplasm</location>
    </subcellularLocation>
</comment>
<dbReference type="GO" id="GO:0097163">
    <property type="term" value="F:sulfur carrier activity"/>
    <property type="evidence" value="ECO:0007669"/>
    <property type="project" value="UniProtKB-UniRule"/>
</dbReference>
<dbReference type="NCBIfam" id="TIGR00129">
    <property type="entry name" value="fdhD_narQ"/>
    <property type="match status" value="1"/>
</dbReference>
<feature type="active site" description="Cysteine persulfide intermediate" evidence="3">
    <location>
        <position position="135"/>
    </location>
</feature>
<name>A0A964DXH2_9PROT</name>
<dbReference type="Proteomes" id="UP000708298">
    <property type="component" value="Unassembled WGS sequence"/>
</dbReference>
<dbReference type="PIRSF" id="PIRSF015626">
    <property type="entry name" value="FdhD"/>
    <property type="match status" value="1"/>
</dbReference>
<proteinExistence type="inferred from homology"/>
<protein>
    <recommendedName>
        <fullName evidence="3">Sulfur carrier protein FdhD</fullName>
    </recommendedName>
</protein>
<evidence type="ECO:0000256" key="4">
    <source>
        <dbReference type="SAM" id="MobiDB-lite"/>
    </source>
</evidence>
<organism evidence="5 6">
    <name type="scientific">Acidisoma silvae</name>
    <dbReference type="NCBI Taxonomy" id="2802396"/>
    <lineage>
        <taxon>Bacteria</taxon>
        <taxon>Pseudomonadati</taxon>
        <taxon>Pseudomonadota</taxon>
        <taxon>Alphaproteobacteria</taxon>
        <taxon>Acetobacterales</taxon>
        <taxon>Acidocellaceae</taxon>
        <taxon>Acidisoma</taxon>
    </lineage>
</organism>
<evidence type="ECO:0000313" key="5">
    <source>
        <dbReference type="EMBL" id="MCB8874201.1"/>
    </source>
</evidence>
<dbReference type="SUPFAM" id="SSF53927">
    <property type="entry name" value="Cytidine deaminase-like"/>
    <property type="match status" value="1"/>
</dbReference>
<dbReference type="GO" id="GO:0006777">
    <property type="term" value="P:Mo-molybdopterin cofactor biosynthetic process"/>
    <property type="evidence" value="ECO:0007669"/>
    <property type="project" value="UniProtKB-UniRule"/>
</dbReference>
<keyword evidence="2 3" id="KW-0501">Molybdenum cofactor biosynthesis</keyword>
<evidence type="ECO:0000256" key="1">
    <source>
        <dbReference type="ARBA" id="ARBA00022490"/>
    </source>
</evidence>
<dbReference type="RefSeq" id="WP_227319850.1">
    <property type="nucleotide sequence ID" value="NZ_JAESVB010000001.1"/>
</dbReference>
<dbReference type="Gene3D" id="3.40.140.10">
    <property type="entry name" value="Cytidine Deaminase, domain 2"/>
    <property type="match status" value="1"/>
</dbReference>
<evidence type="ECO:0000256" key="2">
    <source>
        <dbReference type="ARBA" id="ARBA00023150"/>
    </source>
</evidence>
<dbReference type="PANTHER" id="PTHR30592:SF1">
    <property type="entry name" value="SULFUR CARRIER PROTEIN FDHD"/>
    <property type="match status" value="1"/>
</dbReference>
<reference evidence="5" key="2">
    <citation type="submission" date="2021-01" db="EMBL/GenBank/DDBJ databases">
        <authorList>
            <person name="Mieszkin S."/>
            <person name="Pouder E."/>
            <person name="Alain K."/>
        </authorList>
    </citation>
    <scope>NUCLEOTIDE SEQUENCE</scope>
    <source>
        <strain evidence="5">HW T2.11</strain>
    </source>
</reference>
<dbReference type="AlphaFoldDB" id="A0A964DXH2"/>
<dbReference type="GO" id="GO:0016783">
    <property type="term" value="F:sulfurtransferase activity"/>
    <property type="evidence" value="ECO:0007669"/>
    <property type="project" value="InterPro"/>
</dbReference>
<evidence type="ECO:0000256" key="3">
    <source>
        <dbReference type="HAMAP-Rule" id="MF_00187"/>
    </source>
</evidence>
<comment type="caution">
    <text evidence="5">The sequence shown here is derived from an EMBL/GenBank/DDBJ whole genome shotgun (WGS) entry which is preliminary data.</text>
</comment>
<comment type="function">
    <text evidence="3">Required for formate dehydrogenase (FDH) activity. Acts as a sulfur carrier protein that transfers sulfur from IscS to the molybdenum cofactor prior to its insertion into FDH.</text>
</comment>
<keyword evidence="6" id="KW-1185">Reference proteome</keyword>
<dbReference type="GO" id="GO:0005737">
    <property type="term" value="C:cytoplasm"/>
    <property type="evidence" value="ECO:0007669"/>
    <property type="project" value="UniProtKB-SubCell"/>
</dbReference>
<feature type="region of interest" description="Disordered" evidence="4">
    <location>
        <begin position="1"/>
        <end position="22"/>
    </location>
</feature>
<reference evidence="5" key="1">
    <citation type="journal article" date="2021" name="Microorganisms">
        <title>Acidisoma silvae sp. nov. and Acidisomacellulosilytica sp. nov., Two Acidophilic Bacteria Isolated from Decaying Wood, Hydrolyzing Cellulose and Producing Poly-3-hydroxybutyrate.</title>
        <authorList>
            <person name="Mieszkin S."/>
            <person name="Pouder E."/>
            <person name="Uroz S."/>
            <person name="Simon-Colin C."/>
            <person name="Alain K."/>
        </authorList>
    </citation>
    <scope>NUCLEOTIDE SEQUENCE</scope>
    <source>
        <strain evidence="5">HW T2.11</strain>
    </source>
</reference>
<dbReference type="EMBL" id="JAESVB010000001">
    <property type="protein sequence ID" value="MCB8874201.1"/>
    <property type="molecule type" value="Genomic_DNA"/>
</dbReference>
<dbReference type="PANTHER" id="PTHR30592">
    <property type="entry name" value="FORMATE DEHYDROGENASE"/>
    <property type="match status" value="1"/>
</dbReference>
<keyword evidence="1 3" id="KW-0963">Cytoplasm</keyword>
<dbReference type="Pfam" id="PF02634">
    <property type="entry name" value="FdhD-NarQ"/>
    <property type="match status" value="1"/>
</dbReference>
<dbReference type="HAMAP" id="MF_00187">
    <property type="entry name" value="FdhD"/>
    <property type="match status" value="1"/>
</dbReference>
<evidence type="ECO:0000313" key="6">
    <source>
        <dbReference type="Proteomes" id="UP000708298"/>
    </source>
</evidence>
<dbReference type="Gene3D" id="3.10.20.10">
    <property type="match status" value="1"/>
</dbReference>